<keyword evidence="2 6" id="KW-0812">Transmembrane</keyword>
<feature type="transmembrane region" description="Helical" evidence="6">
    <location>
        <begin position="86"/>
        <end position="108"/>
    </location>
</feature>
<comment type="caution">
    <text evidence="9">The sequence shown here is derived from an EMBL/GenBank/DDBJ whole genome shotgun (WGS) entry which is preliminary data.</text>
</comment>
<keyword evidence="3 6" id="KW-1133">Transmembrane helix</keyword>
<comment type="subcellular location">
    <subcellularLocation>
        <location evidence="1">Membrane</location>
        <topology evidence="1">Multi-pass membrane protein</topology>
    </subcellularLocation>
</comment>
<feature type="transmembrane region" description="Helical" evidence="6">
    <location>
        <begin position="308"/>
        <end position="330"/>
    </location>
</feature>
<protein>
    <submittedName>
        <fullName evidence="9">G-protein coupled receptor 1</fullName>
    </submittedName>
</protein>
<feature type="transmembrane region" description="Helical" evidence="6">
    <location>
        <begin position="48"/>
        <end position="66"/>
    </location>
</feature>
<reference evidence="9 10" key="1">
    <citation type="journal article" date="2016" name="Sci. Rep.">
        <title>Insights into Adaptations to a Near-Obligate Nematode Endoparasitic Lifestyle from the Finished Genome of Drechmeria coniospora.</title>
        <authorList>
            <person name="Zhang L."/>
            <person name="Zhou Z."/>
            <person name="Guo Q."/>
            <person name="Fokkens L."/>
            <person name="Miskei M."/>
            <person name="Pocsi I."/>
            <person name="Zhang W."/>
            <person name="Chen M."/>
            <person name="Wang L."/>
            <person name="Sun Y."/>
            <person name="Donzelli B.G."/>
            <person name="Gibson D.M."/>
            <person name="Nelson D.R."/>
            <person name="Luo J.G."/>
            <person name="Rep M."/>
            <person name="Liu H."/>
            <person name="Yang S."/>
            <person name="Wang J."/>
            <person name="Krasnoff S.B."/>
            <person name="Xu Y."/>
            <person name="Molnar I."/>
            <person name="Lin M."/>
        </authorList>
    </citation>
    <scope>NUCLEOTIDE SEQUENCE [LARGE SCALE GENOMIC DNA]</scope>
    <source>
        <strain evidence="9 10">ARSEF 6962</strain>
    </source>
</reference>
<evidence type="ECO:0000256" key="6">
    <source>
        <dbReference type="SAM" id="Phobius"/>
    </source>
</evidence>
<dbReference type="InParanoid" id="A0A151GAI1"/>
<evidence type="ECO:0000313" key="10">
    <source>
        <dbReference type="Proteomes" id="UP000076580"/>
    </source>
</evidence>
<dbReference type="AlphaFoldDB" id="A0A151GAI1"/>
<dbReference type="GO" id="GO:0004930">
    <property type="term" value="F:G protein-coupled receptor activity"/>
    <property type="evidence" value="ECO:0007669"/>
    <property type="project" value="TreeGrafter"/>
</dbReference>
<keyword evidence="4 6" id="KW-0472">Membrane</keyword>
<dbReference type="STRING" id="98403.A0A151GAI1"/>
<gene>
    <name evidence="9" type="ORF">DCS_06041</name>
</gene>
<name>A0A151GAI1_DRECN</name>
<dbReference type="Proteomes" id="UP000076580">
    <property type="component" value="Chromosome 03"/>
</dbReference>
<evidence type="ECO:0000256" key="4">
    <source>
        <dbReference type="ARBA" id="ARBA00023136"/>
    </source>
</evidence>
<dbReference type="GO" id="GO:0007166">
    <property type="term" value="P:cell surface receptor signaling pathway"/>
    <property type="evidence" value="ECO:0007669"/>
    <property type="project" value="InterPro"/>
</dbReference>
<dbReference type="InterPro" id="IPR017981">
    <property type="entry name" value="GPCR_2-like_7TM"/>
</dbReference>
<feature type="domain" description="G-protein coupled receptors family 1 profile" evidence="8">
    <location>
        <begin position="27"/>
        <end position="327"/>
    </location>
</feature>
<dbReference type="RefSeq" id="XP_040653437.1">
    <property type="nucleotide sequence ID" value="XM_040803333.1"/>
</dbReference>
<dbReference type="Pfam" id="PF05462">
    <property type="entry name" value="Dicty_CAR"/>
    <property type="match status" value="1"/>
</dbReference>
<proteinExistence type="predicted"/>
<dbReference type="GeneID" id="63718684"/>
<dbReference type="GO" id="GO:0005886">
    <property type="term" value="C:plasma membrane"/>
    <property type="evidence" value="ECO:0007669"/>
    <property type="project" value="TreeGrafter"/>
</dbReference>
<feature type="transmembrane region" description="Helical" evidence="6">
    <location>
        <begin position="120"/>
        <end position="140"/>
    </location>
</feature>
<keyword evidence="10" id="KW-1185">Reference proteome</keyword>
<feature type="transmembrane region" description="Helical" evidence="6">
    <location>
        <begin position="20"/>
        <end position="41"/>
    </location>
</feature>
<feature type="domain" description="G-protein coupled receptors family 2 profile 2" evidence="7">
    <location>
        <begin position="10"/>
        <end position="331"/>
    </location>
</feature>
<dbReference type="GO" id="GO:0007189">
    <property type="term" value="P:adenylate cyclase-activating G protein-coupled receptor signaling pathway"/>
    <property type="evidence" value="ECO:0007669"/>
    <property type="project" value="TreeGrafter"/>
</dbReference>
<sequence length="344" mass="38366">MADGLTPELVTTITHVQQASAILSLIGCAFIISTFSLCKAFHKPINRMVFFASFANVFASSSYLLVGVVDMPDSFGCQFQAAMLQAFVASDVFWTTAMAVNVYLTFYHRFDAERLRRLDVPYFLVCYLVPMIPAITYIFVRNEQGHRIYGSAILWCWITPEFGYLRIATFYGPIWALILITLAIYVRSGATIYKKRRQLMKVQDSNANMSSNNMANTVSKTTEVTVTHDGVGFDMVGHEASAKSMSSAEKGQRAPKKPRQGTRAVNRAAWQYTRCALLFFIVILITWIPSSANRLYSMVNPGETSVVLHFMGAAVLPLQGFWNAIIYGVTSWSACKSLLKRGPA</sequence>
<dbReference type="SUPFAM" id="SSF81321">
    <property type="entry name" value="Family A G protein-coupled receptor-like"/>
    <property type="match status" value="1"/>
</dbReference>
<dbReference type="PANTHER" id="PTHR23112">
    <property type="entry name" value="G PROTEIN-COUPLED RECEPTOR 157-RELATED"/>
    <property type="match status" value="1"/>
</dbReference>
<dbReference type="PANTHER" id="PTHR23112:SF0">
    <property type="entry name" value="TRANSMEMBRANE PROTEIN 116"/>
    <property type="match status" value="1"/>
</dbReference>
<keyword evidence="9" id="KW-0675">Receptor</keyword>
<accession>A0A151GAI1</accession>
<feature type="transmembrane region" description="Helical" evidence="6">
    <location>
        <begin position="164"/>
        <end position="186"/>
    </location>
</feature>
<dbReference type="PROSITE" id="PS50262">
    <property type="entry name" value="G_PROTEIN_RECEP_F1_2"/>
    <property type="match status" value="1"/>
</dbReference>
<feature type="region of interest" description="Disordered" evidence="5">
    <location>
        <begin position="243"/>
        <end position="262"/>
    </location>
</feature>
<feature type="transmembrane region" description="Helical" evidence="6">
    <location>
        <begin position="269"/>
        <end position="288"/>
    </location>
</feature>
<evidence type="ECO:0000256" key="2">
    <source>
        <dbReference type="ARBA" id="ARBA00022692"/>
    </source>
</evidence>
<dbReference type="InterPro" id="IPR017452">
    <property type="entry name" value="GPCR_Rhodpsn_7TM"/>
</dbReference>
<evidence type="ECO:0000256" key="3">
    <source>
        <dbReference type="ARBA" id="ARBA00022989"/>
    </source>
</evidence>
<evidence type="ECO:0000256" key="5">
    <source>
        <dbReference type="SAM" id="MobiDB-lite"/>
    </source>
</evidence>
<evidence type="ECO:0000313" key="9">
    <source>
        <dbReference type="EMBL" id="KYK54085.1"/>
    </source>
</evidence>
<dbReference type="Gene3D" id="1.20.1070.10">
    <property type="entry name" value="Rhodopsin 7-helix transmembrane proteins"/>
    <property type="match status" value="1"/>
</dbReference>
<evidence type="ECO:0000256" key="1">
    <source>
        <dbReference type="ARBA" id="ARBA00004141"/>
    </source>
</evidence>
<organism evidence="9 10">
    <name type="scientific">Drechmeria coniospora</name>
    <name type="common">Nematophagous fungus</name>
    <name type="synonym">Meria coniospora</name>
    <dbReference type="NCBI Taxonomy" id="98403"/>
    <lineage>
        <taxon>Eukaryota</taxon>
        <taxon>Fungi</taxon>
        <taxon>Dikarya</taxon>
        <taxon>Ascomycota</taxon>
        <taxon>Pezizomycotina</taxon>
        <taxon>Sordariomycetes</taxon>
        <taxon>Hypocreomycetidae</taxon>
        <taxon>Hypocreales</taxon>
        <taxon>Ophiocordycipitaceae</taxon>
        <taxon>Drechmeria</taxon>
    </lineage>
</organism>
<dbReference type="EMBL" id="LAYC01000003">
    <property type="protein sequence ID" value="KYK54085.1"/>
    <property type="molecule type" value="Genomic_DNA"/>
</dbReference>
<evidence type="ECO:0000259" key="8">
    <source>
        <dbReference type="PROSITE" id="PS50262"/>
    </source>
</evidence>
<evidence type="ECO:0000259" key="7">
    <source>
        <dbReference type="PROSITE" id="PS50261"/>
    </source>
</evidence>
<dbReference type="OrthoDB" id="18453at2759"/>
<dbReference type="PROSITE" id="PS50261">
    <property type="entry name" value="G_PROTEIN_RECEP_F2_4"/>
    <property type="match status" value="1"/>
</dbReference>